<dbReference type="PANTHER" id="PTHR33678">
    <property type="entry name" value="BLL1576 PROTEIN"/>
    <property type="match status" value="1"/>
</dbReference>
<gene>
    <name evidence="3" type="ORF">CKO28_21120</name>
</gene>
<proteinExistence type="predicted"/>
<dbReference type="RefSeq" id="WP_200342890.1">
    <property type="nucleotide sequence ID" value="NZ_NRRL01000099.1"/>
</dbReference>
<accession>A0ABS1DJ77</accession>
<feature type="compositionally biased region" description="Basic residues" evidence="1">
    <location>
        <begin position="74"/>
        <end position="85"/>
    </location>
</feature>
<evidence type="ECO:0000256" key="1">
    <source>
        <dbReference type="SAM" id="MobiDB-lite"/>
    </source>
</evidence>
<feature type="compositionally biased region" description="Gly residues" evidence="1">
    <location>
        <begin position="63"/>
        <end position="73"/>
    </location>
</feature>
<dbReference type="InterPro" id="IPR052344">
    <property type="entry name" value="Transposase-related"/>
</dbReference>
<dbReference type="Pfam" id="PF03050">
    <property type="entry name" value="DDE_Tnp_IS66"/>
    <property type="match status" value="1"/>
</dbReference>
<evidence type="ECO:0000313" key="4">
    <source>
        <dbReference type="Proteomes" id="UP001296873"/>
    </source>
</evidence>
<dbReference type="PANTHER" id="PTHR33678:SF2">
    <property type="match status" value="1"/>
</dbReference>
<dbReference type="InterPro" id="IPR004291">
    <property type="entry name" value="Transposase_IS66_central"/>
</dbReference>
<feature type="compositionally biased region" description="Basic and acidic residues" evidence="1">
    <location>
        <begin position="86"/>
        <end position="101"/>
    </location>
</feature>
<evidence type="ECO:0000313" key="3">
    <source>
        <dbReference type="EMBL" id="MBK1670527.1"/>
    </source>
</evidence>
<sequence length="505" mass="57390">MADDPPDMDDASYEDLKELVQLLRQEVAELKRENAALRDENARLKGKPPRPDVKPSRMAENAGSGGKPSGKGQGKSRRRGSKRSRLTIDEDRHLRPDGIPDNARFKGYEDYVVQDLEVRPRNIRYCRERWELPDGTTLTADLPADTRGHYGGELRRLVLSLYHRGQMTVPRLTRQLSDLGLLIDQRQVQRLLADPGDVFVPESREVLHAGVASAAWVSVDGTGARHRGQNGYCTQIGDSRFTGFATTDAKSRLDFLEILRAGHTDYVINVEALAYMAEHNLAQQAIERLADGPTHFPDKASWLAHLSALGLDRQERHARLATEAALYGAITHHRLLEETVVLSDDAGQFRVGDHALCWIHAERLIKGLDAFTARERAAVKKLRRLIWEFYDALKGYAKAPSAERRKQLRQRFDRIFRRKTDFAPLDRLLQRLYRRKEELLTVLDRPEVPLHTNGSENDIRSHVTRRKISGGTRSDHGRDCRDAHLGLMKTCDKLGISYWQYLGIP</sequence>
<organism evidence="3 4">
    <name type="scientific">Rhodovibrio sodomensis</name>
    <dbReference type="NCBI Taxonomy" id="1088"/>
    <lineage>
        <taxon>Bacteria</taxon>
        <taxon>Pseudomonadati</taxon>
        <taxon>Pseudomonadota</taxon>
        <taxon>Alphaproteobacteria</taxon>
        <taxon>Rhodospirillales</taxon>
        <taxon>Rhodovibrionaceae</taxon>
        <taxon>Rhodovibrio</taxon>
    </lineage>
</organism>
<feature type="domain" description="Transposase IS66 central" evidence="2">
    <location>
        <begin position="353"/>
        <end position="477"/>
    </location>
</feature>
<feature type="region of interest" description="Disordered" evidence="1">
    <location>
        <begin position="34"/>
        <end position="101"/>
    </location>
</feature>
<comment type="caution">
    <text evidence="3">The sequence shown here is derived from an EMBL/GenBank/DDBJ whole genome shotgun (WGS) entry which is preliminary data.</text>
</comment>
<feature type="compositionally biased region" description="Basic and acidic residues" evidence="1">
    <location>
        <begin position="34"/>
        <end position="57"/>
    </location>
</feature>
<name>A0ABS1DJ77_9PROT</name>
<reference evidence="3 4" key="1">
    <citation type="journal article" date="2020" name="Microorganisms">
        <title>Osmotic Adaptation and Compatible Solute Biosynthesis of Phototrophic Bacteria as Revealed from Genome Analyses.</title>
        <authorList>
            <person name="Imhoff J.F."/>
            <person name="Rahn T."/>
            <person name="Kunzel S."/>
            <person name="Keller A."/>
            <person name="Neulinger S.C."/>
        </authorList>
    </citation>
    <scope>NUCLEOTIDE SEQUENCE [LARGE SCALE GENOMIC DNA]</scope>
    <source>
        <strain evidence="3 4">DSM 9895</strain>
    </source>
</reference>
<evidence type="ECO:0000259" key="2">
    <source>
        <dbReference type="Pfam" id="PF03050"/>
    </source>
</evidence>
<dbReference type="EMBL" id="NRRL01000099">
    <property type="protein sequence ID" value="MBK1670527.1"/>
    <property type="molecule type" value="Genomic_DNA"/>
</dbReference>
<dbReference type="Proteomes" id="UP001296873">
    <property type="component" value="Unassembled WGS sequence"/>
</dbReference>
<protein>
    <recommendedName>
        <fullName evidence="2">Transposase IS66 central domain-containing protein</fullName>
    </recommendedName>
</protein>
<keyword evidence="4" id="KW-1185">Reference proteome</keyword>